<dbReference type="eggNOG" id="COG1495">
    <property type="taxonomic scope" value="Bacteria"/>
</dbReference>
<dbReference type="InterPro" id="IPR024199">
    <property type="entry name" value="Uncharacterised_DsbB"/>
</dbReference>
<dbReference type="RefSeq" id="WP_007254433.1">
    <property type="nucleotide sequence ID" value="NZ_CH724107.1"/>
</dbReference>
<evidence type="ECO:0000313" key="6">
    <source>
        <dbReference type="EMBL" id="EAR50575.1"/>
    </source>
</evidence>
<accession>Q2CD01</accession>
<feature type="transmembrane region" description="Helical" evidence="5">
    <location>
        <begin position="138"/>
        <end position="157"/>
    </location>
</feature>
<dbReference type="OrthoDB" id="9808637at2"/>
<dbReference type="AlphaFoldDB" id="Q2CD01"/>
<protein>
    <submittedName>
        <fullName evidence="6">Putative disulfide bond formation protein DsbB</fullName>
    </submittedName>
</protein>
<name>Q2CD01_OCEGH</name>
<dbReference type="GO" id="GO:0015035">
    <property type="term" value="F:protein-disulfide reductase activity"/>
    <property type="evidence" value="ECO:0007669"/>
    <property type="project" value="InterPro"/>
</dbReference>
<evidence type="ECO:0000256" key="2">
    <source>
        <dbReference type="ARBA" id="ARBA00022692"/>
    </source>
</evidence>
<dbReference type="GO" id="GO:0016020">
    <property type="term" value="C:membrane"/>
    <property type="evidence" value="ECO:0007669"/>
    <property type="project" value="UniProtKB-SubCell"/>
</dbReference>
<sequence>MTLPFRTLVLLASLGSALLLASAFLFQSLGYLPCAMCLWQRWPHAAAVVIGLATYVFLPFRWMAALGGLAALSTAGIGIFHTGVERDWWEGPASCTGSGGLSGLEGGALLPGAADAGPRLIMCDQVSWELMGLSMPSWNALFSLILAVLWFTAAARGPASAAPARR</sequence>
<keyword evidence="4 5" id="KW-0472">Membrane</keyword>
<dbReference type="Gene3D" id="1.20.1550.10">
    <property type="entry name" value="DsbB-like"/>
    <property type="match status" value="1"/>
</dbReference>
<gene>
    <name evidence="6" type="ORF">OG2516_04526</name>
</gene>
<dbReference type="HOGENOM" id="CLU_098660_0_0_5"/>
<dbReference type="Pfam" id="PF02600">
    <property type="entry name" value="DsbB"/>
    <property type="match status" value="1"/>
</dbReference>
<proteinExistence type="predicted"/>
<organism evidence="6 7">
    <name type="scientific">Oceanicola granulosus (strain ATCC BAA-861 / DSM 15982 / KCTC 12143 / HTCC2516)</name>
    <dbReference type="NCBI Taxonomy" id="314256"/>
    <lineage>
        <taxon>Bacteria</taxon>
        <taxon>Pseudomonadati</taxon>
        <taxon>Pseudomonadota</taxon>
        <taxon>Alphaproteobacteria</taxon>
        <taxon>Rhodobacterales</taxon>
        <taxon>Roseobacteraceae</taxon>
        <taxon>Oceanicola</taxon>
    </lineage>
</organism>
<reference evidence="6 7" key="1">
    <citation type="journal article" date="2010" name="J. Bacteriol.">
        <title>Genome sequences of Oceanicola granulosus HTCC2516(T) and Oceanicola batsensis HTCC2597(TDelta).</title>
        <authorList>
            <person name="Thrash J.C."/>
            <person name="Cho J.C."/>
            <person name="Vergin K.L."/>
            <person name="Giovannoni S.J."/>
        </authorList>
    </citation>
    <scope>NUCLEOTIDE SEQUENCE [LARGE SCALE GENOMIC DNA]</scope>
    <source>
        <strain evidence="7">ATCC BAA-861 / DSM 15982 / KCTC 12143 / HTCC2516</strain>
    </source>
</reference>
<dbReference type="EMBL" id="AAOT01000026">
    <property type="protein sequence ID" value="EAR50575.1"/>
    <property type="molecule type" value="Genomic_DNA"/>
</dbReference>
<keyword evidence="3 5" id="KW-1133">Transmembrane helix</keyword>
<dbReference type="STRING" id="314256.OG2516_04526"/>
<keyword evidence="2 5" id="KW-0812">Transmembrane</keyword>
<evidence type="ECO:0000313" key="7">
    <source>
        <dbReference type="Proteomes" id="UP000003635"/>
    </source>
</evidence>
<feature type="transmembrane region" description="Helical" evidence="5">
    <location>
        <begin position="65"/>
        <end position="84"/>
    </location>
</feature>
<evidence type="ECO:0000256" key="5">
    <source>
        <dbReference type="SAM" id="Phobius"/>
    </source>
</evidence>
<dbReference type="SUPFAM" id="SSF158442">
    <property type="entry name" value="DsbB-like"/>
    <property type="match status" value="1"/>
</dbReference>
<dbReference type="PIRSF" id="PIRSF033913">
    <property type="entry name" value="S-S_format_DsbB"/>
    <property type="match status" value="1"/>
</dbReference>
<keyword evidence="7" id="KW-1185">Reference proteome</keyword>
<comment type="subcellular location">
    <subcellularLocation>
        <location evidence="1">Membrane</location>
        <topology evidence="1">Multi-pass membrane protein</topology>
    </subcellularLocation>
</comment>
<comment type="caution">
    <text evidence="6">The sequence shown here is derived from an EMBL/GenBank/DDBJ whole genome shotgun (WGS) entry which is preliminary data.</text>
</comment>
<evidence type="ECO:0000256" key="3">
    <source>
        <dbReference type="ARBA" id="ARBA00022989"/>
    </source>
</evidence>
<dbReference type="InterPro" id="IPR003752">
    <property type="entry name" value="DiS_bond_form_DsbB/BdbC"/>
</dbReference>
<evidence type="ECO:0000256" key="4">
    <source>
        <dbReference type="ARBA" id="ARBA00023136"/>
    </source>
</evidence>
<dbReference type="GO" id="GO:0006457">
    <property type="term" value="P:protein folding"/>
    <property type="evidence" value="ECO:0007669"/>
    <property type="project" value="InterPro"/>
</dbReference>
<feature type="transmembrane region" description="Helical" evidence="5">
    <location>
        <begin position="39"/>
        <end position="58"/>
    </location>
</feature>
<evidence type="ECO:0000256" key="1">
    <source>
        <dbReference type="ARBA" id="ARBA00004141"/>
    </source>
</evidence>
<dbReference type="InterPro" id="IPR023380">
    <property type="entry name" value="DsbB-like_sf"/>
</dbReference>
<dbReference type="Proteomes" id="UP000003635">
    <property type="component" value="Unassembled WGS sequence"/>
</dbReference>